<dbReference type="Proteomes" id="UP000541444">
    <property type="component" value="Unassembled WGS sequence"/>
</dbReference>
<keyword evidence="10" id="KW-1185">Reference proteome</keyword>
<proteinExistence type="predicted"/>
<dbReference type="GO" id="GO:0005634">
    <property type="term" value="C:nucleus"/>
    <property type="evidence" value="ECO:0007669"/>
    <property type="project" value="UniProtKB-SubCell"/>
</dbReference>
<dbReference type="PROSITE" id="PS51293">
    <property type="entry name" value="SANT"/>
    <property type="match status" value="1"/>
</dbReference>
<accession>A0A7J7MHN3</accession>
<dbReference type="InterPro" id="IPR017884">
    <property type="entry name" value="SANT_dom"/>
</dbReference>
<name>A0A7J7MHN3_9MAGN</name>
<evidence type="ECO:0000259" key="6">
    <source>
        <dbReference type="PROSITE" id="PS50090"/>
    </source>
</evidence>
<keyword evidence="4" id="KW-0804">Transcription</keyword>
<dbReference type="Pfam" id="PF00249">
    <property type="entry name" value="Myb_DNA-binding"/>
    <property type="match status" value="1"/>
</dbReference>
<evidence type="ECO:0000256" key="5">
    <source>
        <dbReference type="ARBA" id="ARBA00023242"/>
    </source>
</evidence>
<evidence type="ECO:0000256" key="1">
    <source>
        <dbReference type="ARBA" id="ARBA00004123"/>
    </source>
</evidence>
<dbReference type="EMBL" id="JACGCM010001501">
    <property type="protein sequence ID" value="KAF6154274.1"/>
    <property type="molecule type" value="Genomic_DNA"/>
</dbReference>
<evidence type="ECO:0000256" key="3">
    <source>
        <dbReference type="ARBA" id="ARBA00023125"/>
    </source>
</evidence>
<sequence length="496" mass="55443">MGSIDSISSSNRIPRLSYRPSSLSKLIAIFYGHTFGINEWTWSKKEFEDVLKFDDFEGPVEKVAAKIPGMTLDQINQRCKLLVDDLNSISKCHVPAVHPYQSYEQMRAMNNDPLNSSKGMPWSEEEHRLFLMGLKKHGKGHWKKISRSFVITRTPTQVASHAQKYFLRLKQPVILKVKGRSSVLDIQTIDHPPKNKKGKTSRKNTRKYKRIVPSSYPQVPTIRTHCLNNYPWESSMACSQYVSPIMPLMARSFAPMPPFLGQPYGNFSNNLLNGLNHRFNGSNFASNTFTPVLNNSNYASNSYNYVPSCLNIVPQGFPSTGSMSNYVPTGPILVPYGMVSDTFNVDPPNFGFDGSNYVPIDSSNVFPNPFNYLLSDSGILSMVPRAMPNTLNRLLPNVVSSLSCSPIYILKSMDCVSNDTVPRTYDVSHTMVSDTLNIGSNGSKDMSNDPNLFSNGLKDWPNGPNDVPDARNLESDNLNYLGCDFCELSTGSTDVY</sequence>
<dbReference type="PANTHER" id="PTHR44191:SF21">
    <property type="entry name" value="TRANSCRIPTION FACTOR SRM1"/>
    <property type="match status" value="1"/>
</dbReference>
<dbReference type="SUPFAM" id="SSF46689">
    <property type="entry name" value="Homeodomain-like"/>
    <property type="match status" value="1"/>
</dbReference>
<dbReference type="AlphaFoldDB" id="A0A7J7MHN3"/>
<organism evidence="9 10">
    <name type="scientific">Kingdonia uniflora</name>
    <dbReference type="NCBI Taxonomy" id="39325"/>
    <lineage>
        <taxon>Eukaryota</taxon>
        <taxon>Viridiplantae</taxon>
        <taxon>Streptophyta</taxon>
        <taxon>Embryophyta</taxon>
        <taxon>Tracheophyta</taxon>
        <taxon>Spermatophyta</taxon>
        <taxon>Magnoliopsida</taxon>
        <taxon>Ranunculales</taxon>
        <taxon>Circaeasteraceae</taxon>
        <taxon>Kingdonia</taxon>
    </lineage>
</organism>
<comment type="subcellular location">
    <subcellularLocation>
        <location evidence="1">Nucleus</location>
    </subcellularLocation>
</comment>
<gene>
    <name evidence="9" type="ORF">GIB67_026730</name>
</gene>
<evidence type="ECO:0000313" key="9">
    <source>
        <dbReference type="EMBL" id="KAF6154274.1"/>
    </source>
</evidence>
<feature type="domain" description="SANT" evidence="7">
    <location>
        <begin position="117"/>
        <end position="170"/>
    </location>
</feature>
<keyword evidence="5" id="KW-0539">Nucleus</keyword>
<dbReference type="GO" id="GO:0003677">
    <property type="term" value="F:DNA binding"/>
    <property type="evidence" value="ECO:0007669"/>
    <property type="project" value="UniProtKB-KW"/>
</dbReference>
<evidence type="ECO:0000259" key="7">
    <source>
        <dbReference type="PROSITE" id="PS51293"/>
    </source>
</evidence>
<feature type="domain" description="HTH myb-type" evidence="8">
    <location>
        <begin position="121"/>
        <end position="170"/>
    </location>
</feature>
<dbReference type="FunFam" id="1.10.10.60:FF:000009">
    <property type="entry name" value="transcription factor MYB1R1"/>
    <property type="match status" value="1"/>
</dbReference>
<dbReference type="PANTHER" id="PTHR44191">
    <property type="entry name" value="TRANSCRIPTION FACTOR KUA1"/>
    <property type="match status" value="1"/>
</dbReference>
<evidence type="ECO:0000259" key="8">
    <source>
        <dbReference type="PROSITE" id="PS51294"/>
    </source>
</evidence>
<dbReference type="PROSITE" id="PS51294">
    <property type="entry name" value="HTH_MYB"/>
    <property type="match status" value="1"/>
</dbReference>
<evidence type="ECO:0000256" key="4">
    <source>
        <dbReference type="ARBA" id="ARBA00023163"/>
    </source>
</evidence>
<evidence type="ECO:0000313" key="10">
    <source>
        <dbReference type="Proteomes" id="UP000541444"/>
    </source>
</evidence>
<evidence type="ECO:0000256" key="2">
    <source>
        <dbReference type="ARBA" id="ARBA00023015"/>
    </source>
</evidence>
<feature type="domain" description="Myb-like" evidence="6">
    <location>
        <begin position="121"/>
        <end position="166"/>
    </location>
</feature>
<dbReference type="GO" id="GO:0009751">
    <property type="term" value="P:response to salicylic acid"/>
    <property type="evidence" value="ECO:0007669"/>
    <property type="project" value="TreeGrafter"/>
</dbReference>
<keyword evidence="2" id="KW-0805">Transcription regulation</keyword>
<dbReference type="SMART" id="SM00717">
    <property type="entry name" value="SANT"/>
    <property type="match status" value="1"/>
</dbReference>
<dbReference type="InterPro" id="IPR017930">
    <property type="entry name" value="Myb_dom"/>
</dbReference>
<dbReference type="GO" id="GO:0009739">
    <property type="term" value="P:response to gibberellin"/>
    <property type="evidence" value="ECO:0007669"/>
    <property type="project" value="TreeGrafter"/>
</dbReference>
<protein>
    <submittedName>
        <fullName evidence="9">Uncharacterized protein</fullName>
    </submittedName>
</protein>
<keyword evidence="3" id="KW-0238">DNA-binding</keyword>
<comment type="caution">
    <text evidence="9">The sequence shown here is derived from an EMBL/GenBank/DDBJ whole genome shotgun (WGS) entry which is preliminary data.</text>
</comment>
<dbReference type="OrthoDB" id="118550at2759"/>
<dbReference type="InterPro" id="IPR009057">
    <property type="entry name" value="Homeodomain-like_sf"/>
</dbReference>
<dbReference type="Gene3D" id="1.10.10.60">
    <property type="entry name" value="Homeodomain-like"/>
    <property type="match status" value="1"/>
</dbReference>
<dbReference type="GO" id="GO:0006355">
    <property type="term" value="P:regulation of DNA-templated transcription"/>
    <property type="evidence" value="ECO:0007669"/>
    <property type="project" value="UniProtKB-ARBA"/>
</dbReference>
<dbReference type="InterPro" id="IPR006447">
    <property type="entry name" value="Myb_dom_plants"/>
</dbReference>
<dbReference type="NCBIfam" id="TIGR01557">
    <property type="entry name" value="myb_SHAQKYF"/>
    <property type="match status" value="1"/>
</dbReference>
<dbReference type="InterPro" id="IPR052245">
    <property type="entry name" value="Plant_Stress_Dev_TF"/>
</dbReference>
<dbReference type="InterPro" id="IPR001005">
    <property type="entry name" value="SANT/Myb"/>
</dbReference>
<reference evidence="9 10" key="1">
    <citation type="journal article" date="2020" name="IScience">
        <title>Genome Sequencing of the Endangered Kingdonia uniflora (Circaeasteraceae, Ranunculales) Reveals Potential Mechanisms of Evolutionary Specialization.</title>
        <authorList>
            <person name="Sun Y."/>
            <person name="Deng T."/>
            <person name="Zhang A."/>
            <person name="Moore M.J."/>
            <person name="Landis J.B."/>
            <person name="Lin N."/>
            <person name="Zhang H."/>
            <person name="Zhang X."/>
            <person name="Huang J."/>
            <person name="Zhang X."/>
            <person name="Sun H."/>
            <person name="Wang H."/>
        </authorList>
    </citation>
    <scope>NUCLEOTIDE SEQUENCE [LARGE SCALE GENOMIC DNA]</scope>
    <source>
        <strain evidence="9">TB1705</strain>
        <tissue evidence="9">Leaf</tissue>
    </source>
</reference>
<dbReference type="PROSITE" id="PS50090">
    <property type="entry name" value="MYB_LIKE"/>
    <property type="match status" value="1"/>
</dbReference>